<evidence type="ECO:0000256" key="4">
    <source>
        <dbReference type="ARBA" id="ARBA00023004"/>
    </source>
</evidence>
<dbReference type="SUPFAM" id="SSF48264">
    <property type="entry name" value="Cytochrome P450"/>
    <property type="match status" value="1"/>
</dbReference>
<name>A0ABR4LHX4_9EURO</name>
<evidence type="ECO:0000313" key="7">
    <source>
        <dbReference type="Proteomes" id="UP001610432"/>
    </source>
</evidence>
<keyword evidence="3" id="KW-0560">Oxidoreductase</keyword>
<keyword evidence="4" id="KW-0408">Iron</keyword>
<dbReference type="InterPro" id="IPR001128">
    <property type="entry name" value="Cyt_P450"/>
</dbReference>
<dbReference type="PANTHER" id="PTHR46300">
    <property type="entry name" value="P450, PUTATIVE (EUROFUNG)-RELATED-RELATED"/>
    <property type="match status" value="1"/>
</dbReference>
<keyword evidence="5" id="KW-0812">Transmembrane</keyword>
<gene>
    <name evidence="6" type="ORF">BJX67DRAFT_390292</name>
</gene>
<keyword evidence="2" id="KW-0479">Metal-binding</keyword>
<comment type="caution">
    <text evidence="6">The sequence shown here is derived from an EMBL/GenBank/DDBJ whole genome shotgun (WGS) entry which is preliminary data.</text>
</comment>
<protein>
    <submittedName>
        <fullName evidence="6">Cytochrome P450</fullName>
    </submittedName>
</protein>
<feature type="transmembrane region" description="Helical" evidence="5">
    <location>
        <begin position="12"/>
        <end position="31"/>
    </location>
</feature>
<dbReference type="GeneID" id="98149697"/>
<evidence type="ECO:0000256" key="3">
    <source>
        <dbReference type="ARBA" id="ARBA00023002"/>
    </source>
</evidence>
<dbReference type="Proteomes" id="UP001610432">
    <property type="component" value="Unassembled WGS sequence"/>
</dbReference>
<keyword evidence="5" id="KW-0472">Membrane</keyword>
<dbReference type="EMBL" id="JBFXLQ010000045">
    <property type="protein sequence ID" value="KAL2864041.1"/>
    <property type="molecule type" value="Genomic_DNA"/>
</dbReference>
<dbReference type="InterPro" id="IPR036396">
    <property type="entry name" value="Cyt_P450_sf"/>
</dbReference>
<proteinExistence type="inferred from homology"/>
<dbReference type="InterPro" id="IPR050364">
    <property type="entry name" value="Cytochrome_P450_fung"/>
</dbReference>
<evidence type="ECO:0000256" key="1">
    <source>
        <dbReference type="ARBA" id="ARBA00010617"/>
    </source>
</evidence>
<dbReference type="RefSeq" id="XP_070883020.1">
    <property type="nucleotide sequence ID" value="XM_071034625.1"/>
</dbReference>
<sequence>MDFIISADWPNILASLGIFTAAASVLLVVYISRFYVDFPKIHGIPEIPGGELLAGHLYQLGADHATTAQTWAAQHGWPVFQLRMGYRRAVILNSFESAREWMIKNQSATIDRPWFYTFHGVVSKTSAATIGTSPWDERTKKQRRVVGSFTTGPSIQKMRHMLDMETCSVISGLYYDSESGSNEIMPHIYLKRLALNMMMMFCYGTRFTSVRDPLLLQILQDAQTVASFRSTNSNPQDFIPHLRYLGKRERTTTALEVRARRDQWLAKMLDNVRGGLDRLRPAYKKSVAEMLIENGHDGLTHYDVKTILGGLMSGGFETIFSTAIITVGMLSSPEGPEIQQKAYDNIMSIYDTPEQAFELCLVEEKCAYVTGLVKEALRFYPPLKLLPARQVYKEFEYQGATIPKGLLVYINAQAANFDKSTYGPDADKFKPERWVDCGLRVPPPYHFAFGAGARQCTAVNLSNRVLYAMFTRLIVSFNIEQSKEMPCNTHYIDYKQNPAASNAMPSAFKIKLTARDNNTLRQCLQQSQDGLTEFVTGRNAEVLVR</sequence>
<evidence type="ECO:0000313" key="6">
    <source>
        <dbReference type="EMBL" id="KAL2864041.1"/>
    </source>
</evidence>
<dbReference type="PANTHER" id="PTHR46300:SF9">
    <property type="entry name" value="P450, PUTATIVE-RELATED"/>
    <property type="match status" value="1"/>
</dbReference>
<organism evidence="6 7">
    <name type="scientific">Aspergillus lucknowensis</name>
    <dbReference type="NCBI Taxonomy" id="176173"/>
    <lineage>
        <taxon>Eukaryota</taxon>
        <taxon>Fungi</taxon>
        <taxon>Dikarya</taxon>
        <taxon>Ascomycota</taxon>
        <taxon>Pezizomycotina</taxon>
        <taxon>Eurotiomycetes</taxon>
        <taxon>Eurotiomycetidae</taxon>
        <taxon>Eurotiales</taxon>
        <taxon>Aspergillaceae</taxon>
        <taxon>Aspergillus</taxon>
        <taxon>Aspergillus subgen. Nidulantes</taxon>
    </lineage>
</organism>
<comment type="similarity">
    <text evidence="1">Belongs to the cytochrome P450 family.</text>
</comment>
<dbReference type="PRINTS" id="PR00463">
    <property type="entry name" value="EP450I"/>
</dbReference>
<accession>A0ABR4LHX4</accession>
<evidence type="ECO:0000256" key="2">
    <source>
        <dbReference type="ARBA" id="ARBA00022723"/>
    </source>
</evidence>
<keyword evidence="7" id="KW-1185">Reference proteome</keyword>
<dbReference type="InterPro" id="IPR002401">
    <property type="entry name" value="Cyt_P450_E_grp-I"/>
</dbReference>
<dbReference type="Gene3D" id="1.10.630.10">
    <property type="entry name" value="Cytochrome P450"/>
    <property type="match status" value="1"/>
</dbReference>
<reference evidence="6 7" key="1">
    <citation type="submission" date="2024-07" db="EMBL/GenBank/DDBJ databases">
        <title>Section-level genome sequencing and comparative genomics of Aspergillus sections Usti and Cavernicolus.</title>
        <authorList>
            <consortium name="Lawrence Berkeley National Laboratory"/>
            <person name="Nybo J.L."/>
            <person name="Vesth T.C."/>
            <person name="Theobald S."/>
            <person name="Frisvad J.C."/>
            <person name="Larsen T.O."/>
            <person name="Kjaerboelling I."/>
            <person name="Rothschild-Mancinelli K."/>
            <person name="Lyhne E.K."/>
            <person name="Kogle M.E."/>
            <person name="Barry K."/>
            <person name="Clum A."/>
            <person name="Na H."/>
            <person name="Ledsgaard L."/>
            <person name="Lin J."/>
            <person name="Lipzen A."/>
            <person name="Kuo A."/>
            <person name="Riley R."/>
            <person name="Mondo S."/>
            <person name="Labutti K."/>
            <person name="Haridas S."/>
            <person name="Pangalinan J."/>
            <person name="Salamov A.A."/>
            <person name="Simmons B.A."/>
            <person name="Magnuson J.K."/>
            <person name="Chen J."/>
            <person name="Drula E."/>
            <person name="Henrissat B."/>
            <person name="Wiebenga A."/>
            <person name="Lubbers R.J."/>
            <person name="Gomes A.C."/>
            <person name="Macurrencykelacurrency M.R."/>
            <person name="Stajich J."/>
            <person name="Grigoriev I.V."/>
            <person name="Mortensen U.H."/>
            <person name="De Vries R.P."/>
            <person name="Baker S.E."/>
            <person name="Andersen M.R."/>
        </authorList>
    </citation>
    <scope>NUCLEOTIDE SEQUENCE [LARGE SCALE GENOMIC DNA]</scope>
    <source>
        <strain evidence="6 7">CBS 449.75</strain>
    </source>
</reference>
<dbReference type="Pfam" id="PF00067">
    <property type="entry name" value="p450"/>
    <property type="match status" value="1"/>
</dbReference>
<keyword evidence="5" id="KW-1133">Transmembrane helix</keyword>
<evidence type="ECO:0000256" key="5">
    <source>
        <dbReference type="SAM" id="Phobius"/>
    </source>
</evidence>